<feature type="non-terminal residue" evidence="13">
    <location>
        <position position="329"/>
    </location>
</feature>
<protein>
    <submittedName>
        <fullName evidence="13">Retrovirus-related Pol polyprotein from transposon TNT 1-94</fullName>
    </submittedName>
</protein>
<dbReference type="EMBL" id="GBHO01044072">
    <property type="protein sequence ID" value="JAF99531.1"/>
    <property type="molecule type" value="Transcribed_RNA"/>
</dbReference>
<keyword evidence="3" id="KW-0255">Endonuclease</keyword>
<keyword evidence="10" id="KW-0511">Multifunctional enzyme</keyword>
<evidence type="ECO:0000256" key="4">
    <source>
        <dbReference type="ARBA" id="ARBA00022801"/>
    </source>
</evidence>
<evidence type="ECO:0000256" key="8">
    <source>
        <dbReference type="ARBA" id="ARBA00022932"/>
    </source>
</evidence>
<keyword evidence="8" id="KW-0548">Nucleotidyltransferase</keyword>
<evidence type="ECO:0000256" key="10">
    <source>
        <dbReference type="ARBA" id="ARBA00023268"/>
    </source>
</evidence>
<reference evidence="13" key="2">
    <citation type="submission" date="2014-07" db="EMBL/GenBank/DDBJ databases">
        <authorList>
            <person name="Hull J."/>
        </authorList>
    </citation>
    <scope>NUCLEOTIDE SEQUENCE</scope>
</reference>
<dbReference type="InterPro" id="IPR012337">
    <property type="entry name" value="RNaseH-like_sf"/>
</dbReference>
<dbReference type="GO" id="GO:0003887">
    <property type="term" value="F:DNA-directed DNA polymerase activity"/>
    <property type="evidence" value="ECO:0007669"/>
    <property type="project" value="UniProtKB-KW"/>
</dbReference>
<evidence type="ECO:0000256" key="3">
    <source>
        <dbReference type="ARBA" id="ARBA00022759"/>
    </source>
</evidence>
<dbReference type="GO" id="GO:0046872">
    <property type="term" value="F:metal ion binding"/>
    <property type="evidence" value="ECO:0007669"/>
    <property type="project" value="UniProtKB-KW"/>
</dbReference>
<dbReference type="GO" id="GO:0003964">
    <property type="term" value="F:RNA-directed DNA polymerase activity"/>
    <property type="evidence" value="ECO:0007669"/>
    <property type="project" value="UniProtKB-KW"/>
</dbReference>
<keyword evidence="8" id="KW-0239">DNA-directed DNA polymerase</keyword>
<evidence type="ECO:0000256" key="6">
    <source>
        <dbReference type="ARBA" id="ARBA00022908"/>
    </source>
</evidence>
<keyword evidence="7" id="KW-0695">RNA-directed DNA polymerase</keyword>
<accession>A0A0A9VT81</accession>
<dbReference type="InterPro" id="IPR013103">
    <property type="entry name" value="RVT_2"/>
</dbReference>
<evidence type="ECO:0000256" key="1">
    <source>
        <dbReference type="ARBA" id="ARBA00022722"/>
    </source>
</evidence>
<keyword evidence="8" id="KW-0808">Transferase</keyword>
<dbReference type="InterPro" id="IPR039537">
    <property type="entry name" value="Retrotran_Ty1/copia-like"/>
</dbReference>
<evidence type="ECO:0000259" key="12">
    <source>
        <dbReference type="Pfam" id="PF25597"/>
    </source>
</evidence>
<dbReference type="PANTHER" id="PTHR42648:SF11">
    <property type="entry name" value="TRANSPOSON TY4-P GAG-POL POLYPROTEIN"/>
    <property type="match status" value="1"/>
</dbReference>
<reference evidence="13" key="1">
    <citation type="journal article" date="2014" name="PLoS ONE">
        <title>Transcriptome-Based Identification of ABC Transporters in the Western Tarnished Plant Bug Lygus hesperus.</title>
        <authorList>
            <person name="Hull J.J."/>
            <person name="Chaney K."/>
            <person name="Geib S.M."/>
            <person name="Fabrick J.A."/>
            <person name="Brent C.S."/>
            <person name="Walsh D."/>
            <person name="Lavine L.C."/>
        </authorList>
    </citation>
    <scope>NUCLEOTIDE SEQUENCE</scope>
</reference>
<dbReference type="PANTHER" id="PTHR42648">
    <property type="entry name" value="TRANSPOSASE, PUTATIVE-RELATED"/>
    <property type="match status" value="1"/>
</dbReference>
<dbReference type="Pfam" id="PF07727">
    <property type="entry name" value="RVT_2"/>
    <property type="match status" value="1"/>
</dbReference>
<evidence type="ECO:0000256" key="2">
    <source>
        <dbReference type="ARBA" id="ARBA00022723"/>
    </source>
</evidence>
<keyword evidence="4" id="KW-0378">Hydrolase</keyword>
<keyword evidence="9" id="KW-0233">DNA recombination</keyword>
<feature type="domain" description="Reverse transcriptase Ty1/copia-type" evidence="11">
    <location>
        <begin position="274"/>
        <end position="319"/>
    </location>
</feature>
<dbReference type="Pfam" id="PF25597">
    <property type="entry name" value="SH3_retrovirus"/>
    <property type="match status" value="1"/>
</dbReference>
<name>A0A0A9VT81_LYGHE</name>
<evidence type="ECO:0000256" key="9">
    <source>
        <dbReference type="ARBA" id="ARBA00023172"/>
    </source>
</evidence>
<dbReference type="GO" id="GO:0004519">
    <property type="term" value="F:endonuclease activity"/>
    <property type="evidence" value="ECO:0007669"/>
    <property type="project" value="UniProtKB-KW"/>
</dbReference>
<keyword evidence="5" id="KW-0460">Magnesium</keyword>
<dbReference type="GO" id="GO:0006310">
    <property type="term" value="P:DNA recombination"/>
    <property type="evidence" value="ECO:0007669"/>
    <property type="project" value="UniProtKB-KW"/>
</dbReference>
<keyword evidence="2" id="KW-0479">Metal-binding</keyword>
<evidence type="ECO:0000313" key="13">
    <source>
        <dbReference type="EMBL" id="JAF99531.1"/>
    </source>
</evidence>
<gene>
    <name evidence="13" type="primary">POLX_212</name>
    <name evidence="13" type="ORF">CM83_8845</name>
</gene>
<organism evidence="13">
    <name type="scientific">Lygus hesperus</name>
    <name type="common">Western plant bug</name>
    <dbReference type="NCBI Taxonomy" id="30085"/>
    <lineage>
        <taxon>Eukaryota</taxon>
        <taxon>Metazoa</taxon>
        <taxon>Ecdysozoa</taxon>
        <taxon>Arthropoda</taxon>
        <taxon>Hexapoda</taxon>
        <taxon>Insecta</taxon>
        <taxon>Pterygota</taxon>
        <taxon>Neoptera</taxon>
        <taxon>Paraneoptera</taxon>
        <taxon>Hemiptera</taxon>
        <taxon>Heteroptera</taxon>
        <taxon>Panheteroptera</taxon>
        <taxon>Cimicomorpha</taxon>
        <taxon>Miridae</taxon>
        <taxon>Mirini</taxon>
        <taxon>Lygus</taxon>
    </lineage>
</organism>
<proteinExistence type="predicted"/>
<sequence length="329" mass="37349">WNSGFLIRRMVLWLEAARSMIHSKDLPVKLWAEAVNTAAFVLNRTGPTGQGSKSPIELWSKCQPPKFDYFRIFGSKCYAHVPKANRRKMDKKSTACIFVGYTGDHNGFRLWDKNRNKIILFRDVIFDKEQPISKLVITGSDHRREVSDSCEVTGMSVMTKEMTKNEDMKKPEFLIENSSPVVTVQEVSCSGGRTFGNEDVGTFVNDAVSSVVCARESGAIRKSSRVKQMPSFLCDNYVLLAENEVTVAEALRSDDKDLWKAAMQKELDSLAEHNTWTLVSLPRSKKVISNRWVLRIKRKPNGDIDKYTARLVARGFTQENCRVGRGYLH</sequence>
<feature type="non-terminal residue" evidence="13">
    <location>
        <position position="1"/>
    </location>
</feature>
<feature type="domain" description="Retroviral polymerase SH3-like" evidence="12">
    <location>
        <begin position="75"/>
        <end position="131"/>
    </location>
</feature>
<dbReference type="SUPFAM" id="SSF53098">
    <property type="entry name" value="Ribonuclease H-like"/>
    <property type="match status" value="1"/>
</dbReference>
<dbReference type="InterPro" id="IPR057670">
    <property type="entry name" value="SH3_retrovirus"/>
</dbReference>
<evidence type="ECO:0000259" key="11">
    <source>
        <dbReference type="Pfam" id="PF07727"/>
    </source>
</evidence>
<dbReference type="GO" id="GO:0015074">
    <property type="term" value="P:DNA integration"/>
    <property type="evidence" value="ECO:0007669"/>
    <property type="project" value="UniProtKB-KW"/>
</dbReference>
<keyword evidence="1" id="KW-0540">Nuclease</keyword>
<dbReference type="GO" id="GO:0016787">
    <property type="term" value="F:hydrolase activity"/>
    <property type="evidence" value="ECO:0007669"/>
    <property type="project" value="UniProtKB-KW"/>
</dbReference>
<dbReference type="AlphaFoldDB" id="A0A0A9VT81"/>
<keyword evidence="6" id="KW-0229">DNA integration</keyword>
<evidence type="ECO:0000256" key="7">
    <source>
        <dbReference type="ARBA" id="ARBA00022918"/>
    </source>
</evidence>
<evidence type="ECO:0000256" key="5">
    <source>
        <dbReference type="ARBA" id="ARBA00022842"/>
    </source>
</evidence>